<dbReference type="CDD" id="cd00118">
    <property type="entry name" value="LysM"/>
    <property type="match status" value="2"/>
</dbReference>
<feature type="domain" description="LysM" evidence="1">
    <location>
        <begin position="2"/>
        <end position="46"/>
    </location>
</feature>
<dbReference type="Gene3D" id="3.20.20.80">
    <property type="entry name" value="Glycosidases"/>
    <property type="match status" value="1"/>
</dbReference>
<feature type="domain" description="LysM" evidence="1">
    <location>
        <begin position="51"/>
        <end position="96"/>
    </location>
</feature>
<reference evidence="2 3" key="1">
    <citation type="submission" date="2018-11" db="EMBL/GenBank/DDBJ databases">
        <title>Genomic Encyclopedia of Type Strains, Phase IV (KMG-IV): sequencing the most valuable type-strain genomes for metagenomic binning, comparative biology and taxonomic classification.</title>
        <authorList>
            <person name="Goeker M."/>
        </authorList>
    </citation>
    <scope>NUCLEOTIDE SEQUENCE [LARGE SCALE GENOMIC DNA]</scope>
    <source>
        <strain evidence="2 3">DSM 26537</strain>
    </source>
</reference>
<dbReference type="GO" id="GO:0012505">
    <property type="term" value="C:endomembrane system"/>
    <property type="evidence" value="ECO:0007669"/>
    <property type="project" value="TreeGrafter"/>
</dbReference>
<proteinExistence type="predicted"/>
<dbReference type="GO" id="GO:0070492">
    <property type="term" value="F:oligosaccharide binding"/>
    <property type="evidence" value="ECO:0007669"/>
    <property type="project" value="TreeGrafter"/>
</dbReference>
<dbReference type="Pfam" id="PF01476">
    <property type="entry name" value="LysM"/>
    <property type="match status" value="2"/>
</dbReference>
<dbReference type="GO" id="GO:0005975">
    <property type="term" value="P:carbohydrate metabolic process"/>
    <property type="evidence" value="ECO:0007669"/>
    <property type="project" value="InterPro"/>
</dbReference>
<accession>A0A3N1XG75</accession>
<dbReference type="PROSITE" id="PS51782">
    <property type="entry name" value="LYSM"/>
    <property type="match status" value="2"/>
</dbReference>
<keyword evidence="3" id="KW-1185">Reference proteome</keyword>
<name>A0A3N1XG75_9FIRM</name>
<dbReference type="Gene3D" id="3.10.350.10">
    <property type="entry name" value="LysM domain"/>
    <property type="match status" value="2"/>
</dbReference>
<gene>
    <name evidence="2" type="ORF">EDD66_11076</name>
</gene>
<dbReference type="EMBL" id="RJVG01000010">
    <property type="protein sequence ID" value="ROR25720.1"/>
    <property type="molecule type" value="Genomic_DNA"/>
</dbReference>
<dbReference type="RefSeq" id="WP_170164376.1">
    <property type="nucleotide sequence ID" value="NZ_RJVG01000010.1"/>
</dbReference>
<dbReference type="InterPro" id="IPR001223">
    <property type="entry name" value="Glyco_hydro18_cat"/>
</dbReference>
<dbReference type="AlphaFoldDB" id="A0A3N1XG75"/>
<evidence type="ECO:0000313" key="3">
    <source>
        <dbReference type="Proteomes" id="UP000273083"/>
    </source>
</evidence>
<dbReference type="SUPFAM" id="SSF51445">
    <property type="entry name" value="(Trans)glycosidases"/>
    <property type="match status" value="1"/>
</dbReference>
<dbReference type="PANTHER" id="PTHR46066">
    <property type="entry name" value="CHITINASE DOMAIN-CONTAINING PROTEIN 1 FAMILY MEMBER"/>
    <property type="match status" value="1"/>
</dbReference>
<dbReference type="SUPFAM" id="SSF54106">
    <property type="entry name" value="LysM domain"/>
    <property type="match status" value="2"/>
</dbReference>
<dbReference type="InterPro" id="IPR017853">
    <property type="entry name" value="GH"/>
</dbReference>
<evidence type="ECO:0000259" key="1">
    <source>
        <dbReference type="PROSITE" id="PS51782"/>
    </source>
</evidence>
<dbReference type="SMART" id="SM00257">
    <property type="entry name" value="LysM"/>
    <property type="match status" value="2"/>
</dbReference>
<dbReference type="InterPro" id="IPR036779">
    <property type="entry name" value="LysM_dom_sf"/>
</dbReference>
<organism evidence="2 3">
    <name type="scientific">Mobilisporobacter senegalensis</name>
    <dbReference type="NCBI Taxonomy" id="1329262"/>
    <lineage>
        <taxon>Bacteria</taxon>
        <taxon>Bacillati</taxon>
        <taxon>Bacillota</taxon>
        <taxon>Clostridia</taxon>
        <taxon>Lachnospirales</taxon>
        <taxon>Lachnospiraceae</taxon>
        <taxon>Mobilisporobacter</taxon>
    </lineage>
</organism>
<dbReference type="PANTHER" id="PTHR46066:SF2">
    <property type="entry name" value="CHITINASE DOMAIN-CONTAINING PROTEIN 1"/>
    <property type="match status" value="1"/>
</dbReference>
<dbReference type="InterPro" id="IPR018392">
    <property type="entry name" value="LysM"/>
</dbReference>
<dbReference type="InterPro" id="IPR029070">
    <property type="entry name" value="Chitinase_insertion_sf"/>
</dbReference>
<dbReference type="Pfam" id="PF00704">
    <property type="entry name" value="Glyco_hydro_18"/>
    <property type="match status" value="1"/>
</dbReference>
<dbReference type="Proteomes" id="UP000273083">
    <property type="component" value="Unassembled WGS sequence"/>
</dbReference>
<protein>
    <submittedName>
        <fullName evidence="2">Spore germination protein</fullName>
    </submittedName>
</protein>
<comment type="caution">
    <text evidence="2">The sequence shown here is derived from an EMBL/GenBank/DDBJ whole genome shotgun (WGS) entry which is preliminary data.</text>
</comment>
<evidence type="ECO:0000313" key="2">
    <source>
        <dbReference type="EMBL" id="ROR25720.1"/>
    </source>
</evidence>
<sequence length="431" mass="48926">MIIHVIQAGDTIYSIGNQYHISPERLILDNGITDPNTLVVGQAIVIVYPTETYTVRAGDTLIGIANSHEITLNQLLRNNPFLSDRDYIYTNEILVLRYGNENKPQISTNGYAYPFIDKNILRKTLPFLTYLTIFSYTALADGSLIDIDDEELIKLAKDYGTAPIMSISTLSPKGLGNREVAYSILYNEEIQDRQIENILTLLRTKGYYGLNISIHYMNLENRNYYEYYLAKLTRRLNAEGYSVTLTLIAKTYIGINEVTYEEFDYTGVSQVVNNMLILGYDWGYSYGPPTAVPSVHMSKIFFDKLITQVPPNMINVGISVMGYNWSLPYVLGISKAESLSTEAAIDLASQVGATIYYEPNSASPYFQYTEFISGLLVHHIVWFKDARSAQALVDIVPEYSFRGVGIWNIMNYFSQLWLVINTQYEIEKLLP</sequence>
<dbReference type="Gene3D" id="3.10.50.10">
    <property type="match status" value="1"/>
</dbReference>